<sequence length="267" mass="28369">MIKQGFIIPAIIAIQVLGACGSQAGRQPTGESKDTTAVESITGNDTIYKSDDLLVRRISPHTYQHISFLNTNSFGRVACNGMIVVNDGEAVVFDTPGDDTSSAELIGYITRELQARVNAVVATHFHADCLGGLEAFHRQGIPSYANDRTIELAKEKKSAVPQKGFSDHLVLHAGGREVYADYLGEGHTKDNIVGYFPGDSILFGGCLIKETGGGKGNLEDANTGAWSATVSKVKAKYPQAKVVIPGHGSTGGTALLDYTIELFDPGQ</sequence>
<dbReference type="PROSITE" id="PS00744">
    <property type="entry name" value="BETA_LACTAMASE_B_2"/>
    <property type="match status" value="1"/>
</dbReference>
<accession>A0A562TGI1</accession>
<evidence type="ECO:0000313" key="15">
    <source>
        <dbReference type="Proteomes" id="UP000316778"/>
    </source>
</evidence>
<evidence type="ECO:0000256" key="3">
    <source>
        <dbReference type="ARBA" id="ARBA00004418"/>
    </source>
</evidence>
<keyword evidence="12" id="KW-0046">Antibiotic resistance</keyword>
<keyword evidence="10" id="KW-0378">Hydrolase</keyword>
<dbReference type="CDD" id="cd16302">
    <property type="entry name" value="CcrA-like_MBL-B1"/>
    <property type="match status" value="1"/>
</dbReference>
<keyword evidence="15" id="KW-1185">Reference proteome</keyword>
<evidence type="ECO:0000256" key="5">
    <source>
        <dbReference type="ARBA" id="ARBA00011245"/>
    </source>
</evidence>
<evidence type="ECO:0000256" key="4">
    <source>
        <dbReference type="ARBA" id="ARBA00005250"/>
    </source>
</evidence>
<keyword evidence="11" id="KW-0862">Zinc</keyword>
<dbReference type="PANTHER" id="PTHR42951:SF4">
    <property type="entry name" value="ACYL-COENZYME A THIOESTERASE MBLAC2"/>
    <property type="match status" value="1"/>
</dbReference>
<evidence type="ECO:0000313" key="14">
    <source>
        <dbReference type="EMBL" id="TWI92156.1"/>
    </source>
</evidence>
<dbReference type="InterPro" id="IPR001018">
    <property type="entry name" value="Beta-lactamase_class-B_CS"/>
</dbReference>
<dbReference type="EMBL" id="VLLG01000002">
    <property type="protein sequence ID" value="TWI92156.1"/>
    <property type="molecule type" value="Genomic_DNA"/>
</dbReference>
<evidence type="ECO:0000256" key="7">
    <source>
        <dbReference type="ARBA" id="ARBA00022723"/>
    </source>
</evidence>
<dbReference type="InterPro" id="IPR050855">
    <property type="entry name" value="NDM-1-like"/>
</dbReference>
<dbReference type="Pfam" id="PF00753">
    <property type="entry name" value="Lactamase_B"/>
    <property type="match status" value="1"/>
</dbReference>
<dbReference type="SMART" id="SM00849">
    <property type="entry name" value="Lactamase_B"/>
    <property type="match status" value="1"/>
</dbReference>
<dbReference type="OrthoDB" id="9769598at2"/>
<comment type="caution">
    <text evidence="14">The sequence shown here is derived from an EMBL/GenBank/DDBJ whole genome shotgun (WGS) entry which is preliminary data.</text>
</comment>
<evidence type="ECO:0000256" key="1">
    <source>
        <dbReference type="ARBA" id="ARBA00001526"/>
    </source>
</evidence>
<comment type="catalytic activity">
    <reaction evidence="1">
        <text>a beta-lactam + H2O = a substituted beta-amino acid</text>
        <dbReference type="Rhea" id="RHEA:20401"/>
        <dbReference type="ChEBI" id="CHEBI:15377"/>
        <dbReference type="ChEBI" id="CHEBI:35627"/>
        <dbReference type="ChEBI" id="CHEBI:140347"/>
        <dbReference type="EC" id="3.5.2.6"/>
    </reaction>
</comment>
<evidence type="ECO:0000256" key="9">
    <source>
        <dbReference type="ARBA" id="ARBA00022764"/>
    </source>
</evidence>
<keyword evidence="8" id="KW-0732">Signal</keyword>
<dbReference type="InterPro" id="IPR036866">
    <property type="entry name" value="RibonucZ/Hydroxyglut_hydro"/>
</dbReference>
<comment type="subcellular location">
    <subcellularLocation>
        <location evidence="3">Periplasm</location>
    </subcellularLocation>
</comment>
<proteinExistence type="inferred from homology"/>
<dbReference type="NCBIfam" id="NF033088">
    <property type="entry name" value="bla_subclass_B1"/>
    <property type="match status" value="1"/>
</dbReference>
<dbReference type="GO" id="GO:0042597">
    <property type="term" value="C:periplasmic space"/>
    <property type="evidence" value="ECO:0007669"/>
    <property type="project" value="UniProtKB-SubCell"/>
</dbReference>
<dbReference type="GO" id="GO:0008800">
    <property type="term" value="F:beta-lactamase activity"/>
    <property type="evidence" value="ECO:0007669"/>
    <property type="project" value="UniProtKB-EC"/>
</dbReference>
<comment type="subunit">
    <text evidence="5">Monomer.</text>
</comment>
<dbReference type="SUPFAM" id="SSF56281">
    <property type="entry name" value="Metallo-hydrolase/oxidoreductase"/>
    <property type="match status" value="1"/>
</dbReference>
<evidence type="ECO:0000256" key="12">
    <source>
        <dbReference type="ARBA" id="ARBA00023251"/>
    </source>
</evidence>
<evidence type="ECO:0000259" key="13">
    <source>
        <dbReference type="SMART" id="SM00849"/>
    </source>
</evidence>
<protein>
    <recommendedName>
        <fullName evidence="6">beta-lactamase</fullName>
        <ecNumber evidence="6">3.5.2.6</ecNumber>
    </recommendedName>
</protein>
<gene>
    <name evidence="14" type="ORF">LX66_1539</name>
</gene>
<dbReference type="GO" id="GO:0017001">
    <property type="term" value="P:antibiotic catabolic process"/>
    <property type="evidence" value="ECO:0007669"/>
    <property type="project" value="InterPro"/>
</dbReference>
<evidence type="ECO:0000256" key="11">
    <source>
        <dbReference type="ARBA" id="ARBA00022833"/>
    </source>
</evidence>
<dbReference type="Gene3D" id="3.60.15.10">
    <property type="entry name" value="Ribonuclease Z/Hydroxyacylglutathione hydrolase-like"/>
    <property type="match status" value="1"/>
</dbReference>
<name>A0A562TGI1_CHIJA</name>
<dbReference type="PANTHER" id="PTHR42951">
    <property type="entry name" value="METALLO-BETA-LACTAMASE DOMAIN-CONTAINING"/>
    <property type="match status" value="1"/>
</dbReference>
<dbReference type="RefSeq" id="WP_145711433.1">
    <property type="nucleotide sequence ID" value="NZ_BAAAFY010000001.1"/>
</dbReference>
<feature type="domain" description="Metallo-beta-lactamase" evidence="13">
    <location>
        <begin position="78"/>
        <end position="247"/>
    </location>
</feature>
<comment type="cofactor">
    <cofactor evidence="2">
        <name>Zn(2+)</name>
        <dbReference type="ChEBI" id="CHEBI:29105"/>
    </cofactor>
</comment>
<comment type="similarity">
    <text evidence="4">Belongs to the metallo-beta-lactamase superfamily. Class-B beta-lactamase family.</text>
</comment>
<dbReference type="PROSITE" id="PS51257">
    <property type="entry name" value="PROKAR_LIPOPROTEIN"/>
    <property type="match status" value="1"/>
</dbReference>
<dbReference type="InterPro" id="IPR001279">
    <property type="entry name" value="Metallo-B-lactamas"/>
</dbReference>
<dbReference type="GO" id="GO:0046677">
    <property type="term" value="P:response to antibiotic"/>
    <property type="evidence" value="ECO:0007669"/>
    <property type="project" value="UniProtKB-KW"/>
</dbReference>
<keyword evidence="7" id="KW-0479">Metal-binding</keyword>
<evidence type="ECO:0000256" key="8">
    <source>
        <dbReference type="ARBA" id="ARBA00022729"/>
    </source>
</evidence>
<dbReference type="Proteomes" id="UP000316778">
    <property type="component" value="Unassembled WGS sequence"/>
</dbReference>
<dbReference type="AlphaFoldDB" id="A0A562TGI1"/>
<evidence type="ECO:0000256" key="6">
    <source>
        <dbReference type="ARBA" id="ARBA00012865"/>
    </source>
</evidence>
<organism evidence="14 15">
    <name type="scientific">Chitinophaga japonensis</name>
    <name type="common">Flexibacter japonensis</name>
    <dbReference type="NCBI Taxonomy" id="104662"/>
    <lineage>
        <taxon>Bacteria</taxon>
        <taxon>Pseudomonadati</taxon>
        <taxon>Bacteroidota</taxon>
        <taxon>Chitinophagia</taxon>
        <taxon>Chitinophagales</taxon>
        <taxon>Chitinophagaceae</taxon>
        <taxon>Chitinophaga</taxon>
    </lineage>
</organism>
<evidence type="ECO:0000256" key="10">
    <source>
        <dbReference type="ARBA" id="ARBA00022801"/>
    </source>
</evidence>
<dbReference type="GO" id="GO:0008270">
    <property type="term" value="F:zinc ion binding"/>
    <property type="evidence" value="ECO:0007669"/>
    <property type="project" value="InterPro"/>
</dbReference>
<reference evidence="14 15" key="1">
    <citation type="journal article" date="2013" name="Stand. Genomic Sci.">
        <title>Genomic Encyclopedia of Type Strains, Phase I: The one thousand microbial genomes (KMG-I) project.</title>
        <authorList>
            <person name="Kyrpides N.C."/>
            <person name="Woyke T."/>
            <person name="Eisen J.A."/>
            <person name="Garrity G."/>
            <person name="Lilburn T.G."/>
            <person name="Beck B.J."/>
            <person name="Whitman W.B."/>
            <person name="Hugenholtz P."/>
            <person name="Klenk H.P."/>
        </authorList>
    </citation>
    <scope>NUCLEOTIDE SEQUENCE [LARGE SCALE GENOMIC DNA]</scope>
    <source>
        <strain evidence="14 15">DSM 13484</strain>
    </source>
</reference>
<keyword evidence="9" id="KW-0574">Periplasm</keyword>
<dbReference type="InterPro" id="IPR058199">
    <property type="entry name" value="BlaB//VIM/IMP-1"/>
</dbReference>
<evidence type="ECO:0000256" key="2">
    <source>
        <dbReference type="ARBA" id="ARBA00001947"/>
    </source>
</evidence>
<dbReference type="EC" id="3.5.2.6" evidence="6"/>